<dbReference type="AlphaFoldDB" id="A0A4Z2I7H9"/>
<protein>
    <submittedName>
        <fullName evidence="1">Uncharacterized protein</fullName>
    </submittedName>
</protein>
<evidence type="ECO:0000313" key="2">
    <source>
        <dbReference type="Proteomes" id="UP000314294"/>
    </source>
</evidence>
<reference evidence="1 2" key="1">
    <citation type="submission" date="2019-03" db="EMBL/GenBank/DDBJ databases">
        <title>First draft genome of Liparis tanakae, snailfish: a comprehensive survey of snailfish specific genes.</title>
        <authorList>
            <person name="Kim W."/>
            <person name="Song I."/>
            <person name="Jeong J.-H."/>
            <person name="Kim D."/>
            <person name="Kim S."/>
            <person name="Ryu S."/>
            <person name="Song J.Y."/>
            <person name="Lee S.K."/>
        </authorList>
    </citation>
    <scope>NUCLEOTIDE SEQUENCE [LARGE SCALE GENOMIC DNA]</scope>
    <source>
        <tissue evidence="1">Muscle</tissue>
    </source>
</reference>
<gene>
    <name evidence="1" type="ORF">EYF80_016563</name>
</gene>
<sequence length="82" mass="8864">MIGYGVWRRDAARDVDSVASYLACIPARSHSAESGGFVEVSQQQLSGTTGQGGWWELLLLQGPGLMHLLVTPNMSMLMSRPS</sequence>
<organism evidence="1 2">
    <name type="scientific">Liparis tanakae</name>
    <name type="common">Tanaka's snailfish</name>
    <dbReference type="NCBI Taxonomy" id="230148"/>
    <lineage>
        <taxon>Eukaryota</taxon>
        <taxon>Metazoa</taxon>
        <taxon>Chordata</taxon>
        <taxon>Craniata</taxon>
        <taxon>Vertebrata</taxon>
        <taxon>Euteleostomi</taxon>
        <taxon>Actinopterygii</taxon>
        <taxon>Neopterygii</taxon>
        <taxon>Teleostei</taxon>
        <taxon>Neoteleostei</taxon>
        <taxon>Acanthomorphata</taxon>
        <taxon>Eupercaria</taxon>
        <taxon>Perciformes</taxon>
        <taxon>Cottioidei</taxon>
        <taxon>Cottales</taxon>
        <taxon>Liparidae</taxon>
        <taxon>Liparis</taxon>
    </lineage>
</organism>
<proteinExistence type="predicted"/>
<dbReference type="EMBL" id="SRLO01000127">
    <property type="protein sequence ID" value="TNN73232.1"/>
    <property type="molecule type" value="Genomic_DNA"/>
</dbReference>
<accession>A0A4Z2I7H9</accession>
<evidence type="ECO:0000313" key="1">
    <source>
        <dbReference type="EMBL" id="TNN73232.1"/>
    </source>
</evidence>
<keyword evidence="2" id="KW-1185">Reference proteome</keyword>
<comment type="caution">
    <text evidence="1">The sequence shown here is derived from an EMBL/GenBank/DDBJ whole genome shotgun (WGS) entry which is preliminary data.</text>
</comment>
<name>A0A4Z2I7H9_9TELE</name>
<dbReference type="Proteomes" id="UP000314294">
    <property type="component" value="Unassembled WGS sequence"/>
</dbReference>